<accession>A0A0E1WIU5</accession>
<evidence type="ECO:0008006" key="2">
    <source>
        <dbReference type="Google" id="ProtNLM"/>
    </source>
</evidence>
<name>A0A0E1WIU5_BURPE</name>
<dbReference type="AlphaFoldDB" id="A0A0E1WIU5"/>
<gene>
    <name evidence="1" type="ORF">BURPS1710A_0337</name>
</gene>
<organism evidence="1">
    <name type="scientific">Burkholderia pseudomallei 1710a</name>
    <dbReference type="NCBI Taxonomy" id="320371"/>
    <lineage>
        <taxon>Bacteria</taxon>
        <taxon>Pseudomonadati</taxon>
        <taxon>Pseudomonadota</taxon>
        <taxon>Betaproteobacteria</taxon>
        <taxon>Burkholderiales</taxon>
        <taxon>Burkholderiaceae</taxon>
        <taxon>Burkholderia</taxon>
        <taxon>pseudomallei group</taxon>
    </lineage>
</organism>
<evidence type="ECO:0000313" key="1">
    <source>
        <dbReference type="EMBL" id="EET09547.1"/>
    </source>
</evidence>
<protein>
    <recommendedName>
        <fullName evidence="2">CHAP domain-containing protein</fullName>
    </recommendedName>
</protein>
<dbReference type="Proteomes" id="UP000001812">
    <property type="component" value="Chromosome I"/>
</dbReference>
<dbReference type="HOGENOM" id="CLU_865160_0_0_4"/>
<dbReference type="NCBIfam" id="NF033857">
    <property type="entry name" value="BPSL0067_fam"/>
    <property type="match status" value="1"/>
</dbReference>
<dbReference type="InterPro" id="IPR047746">
    <property type="entry name" value="Dae2/Tae2-like"/>
</dbReference>
<dbReference type="EMBL" id="CM000832">
    <property type="protein sequence ID" value="EET09547.1"/>
    <property type="molecule type" value="Genomic_DNA"/>
</dbReference>
<reference evidence="1" key="1">
    <citation type="submission" date="2009-05" db="EMBL/GenBank/DDBJ databases">
        <authorList>
            <person name="Harkins D.M."/>
            <person name="DeShazer D."/>
            <person name="Woods D.E."/>
            <person name="Brinkac L.M."/>
            <person name="Brown K.A."/>
            <person name="Hung G.C."/>
            <person name="Tuanyok A."/>
            <person name="Zhang B."/>
            <person name="Nierman W.C."/>
        </authorList>
    </citation>
    <scope>NUCLEOTIDE SEQUENCE [LARGE SCALE GENOMIC DNA]</scope>
    <source>
        <strain evidence="1">1710a</strain>
    </source>
</reference>
<proteinExistence type="predicted"/>
<sequence length="322" mass="35439">MWMCGRPAYVAPPGVIDWRGRAMPRVCERAGAQRVNERARGGIPCAIFRVRSCMRDSGEQERAAHAMSDRRAGQGAAAQTACASRAFGVFRVRVRDRLVSAYIERGCRCRRASRRPCAARMHTPARPMRARRANCTRRGICVELSRRLIVSRICPTIRFAWLVAAIRIPLIKTEGTMPYVSTHYSNNASAPVGRWTCAPTSKLAPFDKTPTGSVTSGVDLCGQCVSYVKRVCPTLPLTGQWRKGAPVKGNATIVAGTMIATFNAAGKYDGHAAIYVSQTKDGGILVYDQFVTPPTPQPVRQRRLRWGAHGRSNNGDNFYVVE</sequence>